<dbReference type="RefSeq" id="WP_349245189.1">
    <property type="nucleotide sequence ID" value="NZ_JASCXX010000013.1"/>
</dbReference>
<accession>A0AAW6TYU9</accession>
<sequence length="166" mass="18627">MMKEENLSLFERGAVASSVVVLLIATMVGPRLNPGMARDELAVANAHKTRHISQLAASLTTARQDHAALRTQAAQTEQLLEKVRSELDALMQERDTLVAQVAVANQRVQELETRLQTTHLEAARLKEFLSLQEIKQERDEAMDKATKAEDRIRELTLQLHRAGVWP</sequence>
<keyword evidence="1" id="KW-0175">Coiled coil</keyword>
<proteinExistence type="predicted"/>
<protein>
    <submittedName>
        <fullName evidence="2">Uncharacterized protein</fullName>
    </submittedName>
</protein>
<evidence type="ECO:0000256" key="1">
    <source>
        <dbReference type="SAM" id="Coils"/>
    </source>
</evidence>
<dbReference type="Proteomes" id="UP001431776">
    <property type="component" value="Unassembled WGS sequence"/>
</dbReference>
<feature type="coiled-coil region" evidence="1">
    <location>
        <begin position="66"/>
        <end position="158"/>
    </location>
</feature>
<dbReference type="EMBL" id="JASCXX010000013">
    <property type="protein sequence ID" value="MDI6449780.1"/>
    <property type="molecule type" value="Genomic_DNA"/>
</dbReference>
<name>A0AAW6TYU9_9BACT</name>
<evidence type="ECO:0000313" key="3">
    <source>
        <dbReference type="Proteomes" id="UP001431776"/>
    </source>
</evidence>
<reference evidence="2" key="1">
    <citation type="submission" date="2023-05" db="EMBL/GenBank/DDBJ databases">
        <title>Anaerotaeda fermentans gen. nov., sp. nov., a novel anaerobic planctomycete of the new family within the order Sedimentisphaerales isolated from Taman Peninsula, Russia.</title>
        <authorList>
            <person name="Khomyakova M.A."/>
            <person name="Merkel A.Y."/>
            <person name="Slobodkin A.I."/>
        </authorList>
    </citation>
    <scope>NUCLEOTIDE SEQUENCE</scope>
    <source>
        <strain evidence="2">M17dextr</strain>
    </source>
</reference>
<gene>
    <name evidence="2" type="ORF">QJ522_12045</name>
</gene>
<comment type="caution">
    <text evidence="2">The sequence shown here is derived from an EMBL/GenBank/DDBJ whole genome shotgun (WGS) entry which is preliminary data.</text>
</comment>
<dbReference type="AlphaFoldDB" id="A0AAW6TYU9"/>
<evidence type="ECO:0000313" key="2">
    <source>
        <dbReference type="EMBL" id="MDI6449780.1"/>
    </source>
</evidence>
<dbReference type="Gene3D" id="1.10.287.1490">
    <property type="match status" value="1"/>
</dbReference>
<organism evidence="2 3">
    <name type="scientific">Anaerobaca lacustris</name>
    <dbReference type="NCBI Taxonomy" id="3044600"/>
    <lineage>
        <taxon>Bacteria</taxon>
        <taxon>Pseudomonadati</taxon>
        <taxon>Planctomycetota</taxon>
        <taxon>Phycisphaerae</taxon>
        <taxon>Sedimentisphaerales</taxon>
        <taxon>Anaerobacaceae</taxon>
        <taxon>Anaerobaca</taxon>
    </lineage>
</organism>
<keyword evidence="3" id="KW-1185">Reference proteome</keyword>